<reference evidence="3" key="1">
    <citation type="submission" date="2024-07" db="EMBL/GenBank/DDBJ databases">
        <title>Two chromosome-level genome assemblies of Korean endemic species Abeliophyllum distichum and Forsythia ovata (Oleaceae).</title>
        <authorList>
            <person name="Jang H."/>
        </authorList>
    </citation>
    <scope>NUCLEOTIDE SEQUENCE [LARGE SCALE GENOMIC DNA]</scope>
</reference>
<sequence>MKNLDNTVEASIKTVQTKLHLKPNSLPPAKRMVIREPFSYFGRPTTEELTGKDKWVSQEPQKKMKISSSLSPSSSRSNDSGSSAGKKRSPEESFEGLDSRTGCQIEAFKLQIHFRDNEWLSPEDGERITNSFNSASNPKAVRTRQLSDPRVQYSDEDDDLKAAIAAGLMDSTPEIKNKSWHLGK</sequence>
<keyword evidence="3" id="KW-1185">Reference proteome</keyword>
<evidence type="ECO:0000313" key="3">
    <source>
        <dbReference type="Proteomes" id="UP001604277"/>
    </source>
</evidence>
<gene>
    <name evidence="2" type="ORF">Fot_10217</name>
</gene>
<dbReference type="Proteomes" id="UP001604277">
    <property type="component" value="Unassembled WGS sequence"/>
</dbReference>
<feature type="region of interest" description="Disordered" evidence="1">
    <location>
        <begin position="43"/>
        <end position="100"/>
    </location>
</feature>
<feature type="compositionally biased region" description="Low complexity" evidence="1">
    <location>
        <begin position="67"/>
        <end position="83"/>
    </location>
</feature>
<protein>
    <submittedName>
        <fullName evidence="2">Ubiquitinyl hydrolase 1</fullName>
    </submittedName>
</protein>
<comment type="caution">
    <text evidence="2">The sequence shown here is derived from an EMBL/GenBank/DDBJ whole genome shotgun (WGS) entry which is preliminary data.</text>
</comment>
<proteinExistence type="predicted"/>
<feature type="compositionally biased region" description="Basic and acidic residues" evidence="1">
    <location>
        <begin position="45"/>
        <end position="62"/>
    </location>
</feature>
<dbReference type="GO" id="GO:0016787">
    <property type="term" value="F:hydrolase activity"/>
    <property type="evidence" value="ECO:0007669"/>
    <property type="project" value="UniProtKB-KW"/>
</dbReference>
<organism evidence="2 3">
    <name type="scientific">Forsythia ovata</name>
    <dbReference type="NCBI Taxonomy" id="205694"/>
    <lineage>
        <taxon>Eukaryota</taxon>
        <taxon>Viridiplantae</taxon>
        <taxon>Streptophyta</taxon>
        <taxon>Embryophyta</taxon>
        <taxon>Tracheophyta</taxon>
        <taxon>Spermatophyta</taxon>
        <taxon>Magnoliopsida</taxon>
        <taxon>eudicotyledons</taxon>
        <taxon>Gunneridae</taxon>
        <taxon>Pentapetalae</taxon>
        <taxon>asterids</taxon>
        <taxon>lamiids</taxon>
        <taxon>Lamiales</taxon>
        <taxon>Oleaceae</taxon>
        <taxon>Forsythieae</taxon>
        <taxon>Forsythia</taxon>
    </lineage>
</organism>
<feature type="compositionally biased region" description="Polar residues" evidence="1">
    <location>
        <begin position="128"/>
        <end position="137"/>
    </location>
</feature>
<dbReference type="EMBL" id="JBFOLJ010000003">
    <property type="protein sequence ID" value="KAL2548687.1"/>
    <property type="molecule type" value="Genomic_DNA"/>
</dbReference>
<evidence type="ECO:0000313" key="2">
    <source>
        <dbReference type="EMBL" id="KAL2548687.1"/>
    </source>
</evidence>
<name>A0ABD1WGJ9_9LAMI</name>
<feature type="region of interest" description="Disordered" evidence="1">
    <location>
        <begin position="121"/>
        <end position="155"/>
    </location>
</feature>
<keyword evidence="2" id="KW-0378">Hydrolase</keyword>
<dbReference type="AlphaFoldDB" id="A0ABD1WGJ9"/>
<evidence type="ECO:0000256" key="1">
    <source>
        <dbReference type="SAM" id="MobiDB-lite"/>
    </source>
</evidence>
<accession>A0ABD1WGJ9</accession>